<dbReference type="OrthoDB" id="1770740at2"/>
<feature type="transmembrane region" description="Helical" evidence="2">
    <location>
        <begin position="22"/>
        <end position="46"/>
    </location>
</feature>
<evidence type="ECO:0000256" key="1">
    <source>
        <dbReference type="SAM" id="MobiDB-lite"/>
    </source>
</evidence>
<keyword evidence="2" id="KW-0812">Transmembrane</keyword>
<name>A0A0X8GYA8_9FIRM</name>
<feature type="compositionally biased region" description="Polar residues" evidence="1">
    <location>
        <begin position="204"/>
        <end position="219"/>
    </location>
</feature>
<evidence type="ECO:0000313" key="3">
    <source>
        <dbReference type="EMBL" id="AMC92648.1"/>
    </source>
</evidence>
<keyword evidence="2" id="KW-1133">Transmembrane helix</keyword>
<dbReference type="RefSeq" id="WP_067630237.1">
    <property type="nucleotide sequence ID" value="NZ_CP013213.1"/>
</dbReference>
<organism evidence="3 4">
    <name type="scientific">Erysipelothrix larvae</name>
    <dbReference type="NCBI Taxonomy" id="1514105"/>
    <lineage>
        <taxon>Bacteria</taxon>
        <taxon>Bacillati</taxon>
        <taxon>Bacillota</taxon>
        <taxon>Erysipelotrichia</taxon>
        <taxon>Erysipelotrichales</taxon>
        <taxon>Erysipelotrichaceae</taxon>
        <taxon>Erysipelothrix</taxon>
    </lineage>
</organism>
<protein>
    <submittedName>
        <fullName evidence="3">Uncharacterized protein</fullName>
    </submittedName>
</protein>
<proteinExistence type="predicted"/>
<dbReference type="Proteomes" id="UP000063781">
    <property type="component" value="Chromosome"/>
</dbReference>
<dbReference type="AlphaFoldDB" id="A0A0X8GYA8"/>
<keyword evidence="2" id="KW-0472">Membrane</keyword>
<gene>
    <name evidence="3" type="ORF">AOC36_01145</name>
</gene>
<evidence type="ECO:0000313" key="4">
    <source>
        <dbReference type="Proteomes" id="UP000063781"/>
    </source>
</evidence>
<feature type="region of interest" description="Disordered" evidence="1">
    <location>
        <begin position="198"/>
        <end position="219"/>
    </location>
</feature>
<evidence type="ECO:0000256" key="2">
    <source>
        <dbReference type="SAM" id="Phobius"/>
    </source>
</evidence>
<sequence>MSKKVNTKSTTKKKSKGKKKDWSYYVLIVSAVIIAIPVLFLGYVALTATRGSGAPVSGNRFENDLNPAIQQSEINTIVSNITALDGVDAAFAELKTATLRIYVLAPDASEETLKTTATNAYAKVTETLDPEVYFTIQDTKKQYDLEIHVYNQKEVTEESKPDYIYVLYWKSSNMEEPSAQVLTTPLSQEIVDYFRQIDDEANQDSESNNAETNSGESGE</sequence>
<dbReference type="EMBL" id="CP013213">
    <property type="protein sequence ID" value="AMC92648.1"/>
    <property type="molecule type" value="Genomic_DNA"/>
</dbReference>
<dbReference type="KEGG" id="erl:AOC36_01145"/>
<accession>A0A0X8GYA8</accession>
<keyword evidence="4" id="KW-1185">Reference proteome</keyword>
<dbReference type="STRING" id="1514105.AOC36_01145"/>
<reference evidence="3 4" key="1">
    <citation type="submission" date="2015-10" db="EMBL/GenBank/DDBJ databases">
        <title>Erysipelothrix larvae sp. LV19 isolated from the larval gut of the rhinoceros beetle, Trypoxylus dichotomus.</title>
        <authorList>
            <person name="Lim S."/>
            <person name="Kim B.-C."/>
        </authorList>
    </citation>
    <scope>NUCLEOTIDE SEQUENCE [LARGE SCALE GENOMIC DNA]</scope>
    <source>
        <strain evidence="3 4">LV19</strain>
    </source>
</reference>